<gene>
    <name evidence="8" type="ORF">LTR09_001604</name>
</gene>
<dbReference type="InterPro" id="IPR028592">
    <property type="entry name" value="QTRTD1"/>
</dbReference>
<evidence type="ECO:0000256" key="1">
    <source>
        <dbReference type="ARBA" id="ARBA00022490"/>
    </source>
</evidence>
<dbReference type="GO" id="GO:0006400">
    <property type="term" value="P:tRNA modification"/>
    <property type="evidence" value="ECO:0007669"/>
    <property type="project" value="InterPro"/>
</dbReference>
<evidence type="ECO:0000313" key="9">
    <source>
        <dbReference type="Proteomes" id="UP001271007"/>
    </source>
</evidence>
<dbReference type="GO" id="GO:0005737">
    <property type="term" value="C:cytoplasm"/>
    <property type="evidence" value="ECO:0007669"/>
    <property type="project" value="UniProtKB-SubCell"/>
</dbReference>
<dbReference type="GO" id="GO:0008479">
    <property type="term" value="F:tRNA-guanosine(34) queuine transglycosylase activity"/>
    <property type="evidence" value="ECO:0007669"/>
    <property type="project" value="UniProtKB-UniRule"/>
</dbReference>
<name>A0AAJ0LVV5_9PEZI</name>
<evidence type="ECO:0000256" key="6">
    <source>
        <dbReference type="SAM" id="MobiDB-lite"/>
    </source>
</evidence>
<feature type="binding site" evidence="5">
    <location>
        <position position="325"/>
    </location>
    <ligand>
        <name>Zn(2+)</name>
        <dbReference type="ChEBI" id="CHEBI:29105"/>
    </ligand>
</feature>
<keyword evidence="4 5" id="KW-0862">Zinc</keyword>
<feature type="region of interest" description="Disordered" evidence="6">
    <location>
        <begin position="394"/>
        <end position="452"/>
    </location>
</feature>
<keyword evidence="9" id="KW-1185">Reference proteome</keyword>
<accession>A0AAJ0LVV5</accession>
<comment type="subcellular location">
    <subcellularLocation>
        <location evidence="5">Cytoplasm</location>
    </subcellularLocation>
</comment>
<dbReference type="InterPro" id="IPR050852">
    <property type="entry name" value="Queuine_tRNA-ribosyltrfase"/>
</dbReference>
<sequence length="452" mass="49156">MGSTDAVAAVQVANLPSEMFSIIKTSGTIGPRLGCLRLAGRQVLETPHFLAITSRGVVPHITQDSFAGATGISGVPPDGSSPLRRFIALPEPTLLVLGARRTPPVFAPSANPNTNTSVSICTSVGFRPMKAADYAEGVERLQPDIVVGLGDIPYGRALGAKRIEKATDRNIEWLQSHVKARNDAKAPKGSRSKLFASLPPVSCANQQYYIDTLTQDVAKDVDGLAVYDMVSLEDLPEQLRHLPKLAFTEPSTPHEILRQISLGIDVLTIPFLTAATDAGIALDFTFPANSSEQEAQPKILGVDMWLEDHATSLQPLVDGCKCYACTNHHRAYVQHLLNAKEMLAWVLLQIHNHHTLDLFFAGIRQTLRNGSFEDNVERFAKVYETLLPEKTGQGPRVRGYQYKSEGPGEPKKNAAPFQTFDDKKEKLAESTPPSAEAGAAELEELGFAEKQT</sequence>
<dbReference type="PANTHER" id="PTHR46064:SF1">
    <property type="entry name" value="QUEUINE TRNA-RIBOSYLTRANSFERASE ACCESSORY SUBUNIT 2"/>
    <property type="match status" value="1"/>
</dbReference>
<dbReference type="Gene3D" id="3.20.20.105">
    <property type="entry name" value="Queuine tRNA-ribosyltransferase-like"/>
    <property type="match status" value="1"/>
</dbReference>
<keyword evidence="2 5" id="KW-0819">tRNA processing</keyword>
<feature type="binding site" evidence="5">
    <location>
        <position position="320"/>
    </location>
    <ligand>
        <name>Zn(2+)</name>
        <dbReference type="ChEBI" id="CHEBI:29105"/>
    </ligand>
</feature>
<comment type="function">
    <text evidence="5">Non-catalytic subunit of the queuine tRNA-ribosyltransferase (TGT) that catalyzes the base-exchange of a guanine (G) residue with queuine (Q) at position 34 (anticodon wobble position) in tRNAs with GU(N) anticodons (tRNA-Asp, -Asn, -His and -Tyr), resulting in the hypermodified nucleoside queuosine (7-(((4,5-cis-dihydroxy-2-cyclopenten-1-yl)amino)methyl)-7-deazaguanosine).</text>
</comment>
<feature type="domain" description="tRNA-guanine(15) transglycosylase-like" evidence="7">
    <location>
        <begin position="31"/>
        <end position="384"/>
    </location>
</feature>
<evidence type="ECO:0000259" key="7">
    <source>
        <dbReference type="Pfam" id="PF01702"/>
    </source>
</evidence>
<evidence type="ECO:0000256" key="4">
    <source>
        <dbReference type="ARBA" id="ARBA00022833"/>
    </source>
</evidence>
<evidence type="ECO:0000256" key="2">
    <source>
        <dbReference type="ARBA" id="ARBA00022694"/>
    </source>
</evidence>
<dbReference type="InterPro" id="IPR036511">
    <property type="entry name" value="TGT-like_sf"/>
</dbReference>
<protein>
    <recommendedName>
        <fullName evidence="5">Queuine tRNA-ribosyltransferase accessory subunit 2</fullName>
    </recommendedName>
    <alternativeName>
        <fullName evidence="5">Queuine tRNA-ribosyltransferase domain-containing protein 1</fullName>
    </alternativeName>
</protein>
<evidence type="ECO:0000313" key="8">
    <source>
        <dbReference type="EMBL" id="KAK3057420.1"/>
    </source>
</evidence>
<comment type="cofactor">
    <cofactor evidence="5">
        <name>Zn(2+)</name>
        <dbReference type="ChEBI" id="CHEBI:29105"/>
    </cofactor>
    <text evidence="5">Binds 1 zinc ion per subunit.</text>
</comment>
<proteinExistence type="inferred from homology"/>
<dbReference type="Pfam" id="PF01702">
    <property type="entry name" value="TGT"/>
    <property type="match status" value="1"/>
</dbReference>
<dbReference type="HAMAP" id="MF_03043">
    <property type="entry name" value="QTRT2"/>
    <property type="match status" value="1"/>
</dbReference>
<dbReference type="AlphaFoldDB" id="A0AAJ0LVV5"/>
<keyword evidence="1 5" id="KW-0963">Cytoplasm</keyword>
<dbReference type="InterPro" id="IPR002616">
    <property type="entry name" value="tRNA_ribo_trans-like"/>
</dbReference>
<dbReference type="PANTHER" id="PTHR46064">
    <property type="entry name" value="QUEUINE TRNA-RIBOSYLTRANSFERASE ACCESSORY SUBUNIT 2"/>
    <property type="match status" value="1"/>
</dbReference>
<feature type="binding site" evidence="5">
    <location>
        <position position="351"/>
    </location>
    <ligand>
        <name>Zn(2+)</name>
        <dbReference type="ChEBI" id="CHEBI:29105"/>
    </ligand>
</feature>
<dbReference type="EMBL" id="JAWDJX010000003">
    <property type="protein sequence ID" value="KAK3057420.1"/>
    <property type="molecule type" value="Genomic_DNA"/>
</dbReference>
<reference evidence="8" key="1">
    <citation type="submission" date="2023-04" db="EMBL/GenBank/DDBJ databases">
        <title>Black Yeasts Isolated from many extreme environments.</title>
        <authorList>
            <person name="Coleine C."/>
            <person name="Stajich J.E."/>
            <person name="Selbmann L."/>
        </authorList>
    </citation>
    <scope>NUCLEOTIDE SEQUENCE</scope>
    <source>
        <strain evidence="8">CCFEE 5312</strain>
    </source>
</reference>
<comment type="similarity">
    <text evidence="5">Belongs to the queuine tRNA-ribosyltransferase family. QTRT2 subfamily.</text>
</comment>
<dbReference type="SUPFAM" id="SSF51713">
    <property type="entry name" value="tRNA-guanine transglycosylase"/>
    <property type="match status" value="1"/>
</dbReference>
<dbReference type="Proteomes" id="UP001271007">
    <property type="component" value="Unassembled WGS sequence"/>
</dbReference>
<evidence type="ECO:0000256" key="3">
    <source>
        <dbReference type="ARBA" id="ARBA00022723"/>
    </source>
</evidence>
<comment type="caution">
    <text evidence="8">The sequence shown here is derived from an EMBL/GenBank/DDBJ whole genome shotgun (WGS) entry which is preliminary data.</text>
</comment>
<evidence type="ECO:0000256" key="5">
    <source>
        <dbReference type="HAMAP-Rule" id="MF_03043"/>
    </source>
</evidence>
<dbReference type="GO" id="GO:0046872">
    <property type="term" value="F:metal ion binding"/>
    <property type="evidence" value="ECO:0007669"/>
    <property type="project" value="UniProtKB-KW"/>
</dbReference>
<keyword evidence="3 5" id="KW-0479">Metal-binding</keyword>
<feature type="binding site" evidence="5">
    <location>
        <position position="322"/>
    </location>
    <ligand>
        <name>Zn(2+)</name>
        <dbReference type="ChEBI" id="CHEBI:29105"/>
    </ligand>
</feature>
<comment type="subunit">
    <text evidence="5">Heterodimer of a catalytic subunit and an accessory subunit.</text>
</comment>
<dbReference type="NCBIfam" id="TIGR00449">
    <property type="entry name" value="tgt_general"/>
    <property type="match status" value="1"/>
</dbReference>
<organism evidence="8 9">
    <name type="scientific">Extremus antarcticus</name>
    <dbReference type="NCBI Taxonomy" id="702011"/>
    <lineage>
        <taxon>Eukaryota</taxon>
        <taxon>Fungi</taxon>
        <taxon>Dikarya</taxon>
        <taxon>Ascomycota</taxon>
        <taxon>Pezizomycotina</taxon>
        <taxon>Dothideomycetes</taxon>
        <taxon>Dothideomycetidae</taxon>
        <taxon>Mycosphaerellales</taxon>
        <taxon>Extremaceae</taxon>
        <taxon>Extremus</taxon>
    </lineage>
</organism>